<dbReference type="EMBL" id="QXQA01000002">
    <property type="protein sequence ID" value="RIX59216.1"/>
    <property type="molecule type" value="Genomic_DNA"/>
</dbReference>
<dbReference type="Proteomes" id="UP000266482">
    <property type="component" value="Unassembled WGS sequence"/>
</dbReference>
<dbReference type="GO" id="GO:0003677">
    <property type="term" value="F:DNA binding"/>
    <property type="evidence" value="ECO:0007669"/>
    <property type="project" value="UniProtKB-KW"/>
</dbReference>
<dbReference type="PANTHER" id="PTHR38479">
    <property type="entry name" value="LMO0824 PROTEIN"/>
    <property type="match status" value="1"/>
</dbReference>
<protein>
    <submittedName>
        <fullName evidence="2">Winged helix DNA-binding domain-containing protein</fullName>
    </submittedName>
</protein>
<gene>
    <name evidence="2" type="ORF">D3P08_03410</name>
</gene>
<sequence length="385" mass="43903">MKEVKRTQVRETAVDKETGKTLSNRELNRALLARQMLLTREKLPVLETIEKLMGMQAQSSNAPYFGLWSRIKDFCQEELSGLLRDREAVRMPLMRSTLHLVSARDALRLRPLLQPVMDRSLKGAFGKQLIGIDQETLAAAGREWVEKEPMTLNELGKRLSEYWPGLDPEAAGAVVRNKVPLVQIPPRGMWGESGQAVYTSVEAWLGQPMSSPPEPEWLIRRYLSAFGPATVKDIQVWSGLTRILEEIRALRPHLITFRNEKGEELFDLPDAPRPDADTPSVPRFLGEFDNMLLSYADRSRMMDETYRKRVFTVNGIIRATILVDGFVTGTWKLLSQRGRSVLHIEPFRILSKIERDALTEEGTRLLHFAVSNEAASEIIFHYKDH</sequence>
<accession>A0A3A1VHW8</accession>
<proteinExistence type="predicted"/>
<dbReference type="PANTHER" id="PTHR38479:SF2">
    <property type="entry name" value="WINGED HELIX DNA-BINDING DOMAIN-CONTAINING PROTEIN"/>
    <property type="match status" value="1"/>
</dbReference>
<keyword evidence="2" id="KW-0238">DNA-binding</keyword>
<dbReference type="Pfam" id="PF06224">
    <property type="entry name" value="AlkZ-like"/>
    <property type="match status" value="1"/>
</dbReference>
<reference evidence="2 3" key="1">
    <citation type="submission" date="2018-09" db="EMBL/GenBank/DDBJ databases">
        <title>Paenibacillus aracenensis nov. sp. isolated from a cave in southern Spain.</title>
        <authorList>
            <person name="Jurado V."/>
            <person name="Gutierrez-Patricio S."/>
            <person name="Gonzalez-Pimentel J.L."/>
            <person name="Miller A.Z."/>
            <person name="Laiz L."/>
            <person name="Saiz-Jimenez C."/>
        </authorList>
    </citation>
    <scope>NUCLEOTIDE SEQUENCE [LARGE SCALE GENOMIC DNA]</scope>
    <source>
        <strain evidence="2 3">DSM 22867</strain>
    </source>
</reference>
<dbReference type="InterPro" id="IPR009351">
    <property type="entry name" value="AlkZ-like"/>
</dbReference>
<name>A0A3A1VHW8_9BACL</name>
<feature type="region of interest" description="Disordered" evidence="1">
    <location>
        <begin position="1"/>
        <end position="20"/>
    </location>
</feature>
<dbReference type="AlphaFoldDB" id="A0A3A1VHW8"/>
<dbReference type="RefSeq" id="WP_119598048.1">
    <property type="nucleotide sequence ID" value="NZ_QXQA01000002.1"/>
</dbReference>
<feature type="compositionally biased region" description="Basic and acidic residues" evidence="1">
    <location>
        <begin position="1"/>
        <end position="19"/>
    </location>
</feature>
<dbReference type="OrthoDB" id="57247at2"/>
<organism evidence="2 3">
    <name type="scientific">Paenibacillus nanensis</name>
    <dbReference type="NCBI Taxonomy" id="393251"/>
    <lineage>
        <taxon>Bacteria</taxon>
        <taxon>Bacillati</taxon>
        <taxon>Bacillota</taxon>
        <taxon>Bacilli</taxon>
        <taxon>Bacillales</taxon>
        <taxon>Paenibacillaceae</taxon>
        <taxon>Paenibacillus</taxon>
    </lineage>
</organism>
<comment type="caution">
    <text evidence="2">The sequence shown here is derived from an EMBL/GenBank/DDBJ whole genome shotgun (WGS) entry which is preliminary data.</text>
</comment>
<evidence type="ECO:0000313" key="3">
    <source>
        <dbReference type="Proteomes" id="UP000266482"/>
    </source>
</evidence>
<keyword evidence="3" id="KW-1185">Reference proteome</keyword>
<evidence type="ECO:0000313" key="2">
    <source>
        <dbReference type="EMBL" id="RIX59216.1"/>
    </source>
</evidence>
<evidence type="ECO:0000256" key="1">
    <source>
        <dbReference type="SAM" id="MobiDB-lite"/>
    </source>
</evidence>